<keyword evidence="12" id="KW-0547">Nucleotide-binding</keyword>
<evidence type="ECO:0000256" key="13">
    <source>
        <dbReference type="ARBA" id="ARBA00022777"/>
    </source>
</evidence>
<evidence type="ECO:0000256" key="12">
    <source>
        <dbReference type="ARBA" id="ARBA00022741"/>
    </source>
</evidence>
<dbReference type="InterPro" id="IPR015865">
    <property type="entry name" value="Riboflavin_kinase_bac/euk"/>
</dbReference>
<dbReference type="EC" id="2.7.7.2" evidence="6"/>
<evidence type="ECO:0000256" key="10">
    <source>
        <dbReference type="ARBA" id="ARBA00022679"/>
    </source>
</evidence>
<evidence type="ECO:0000313" key="23">
    <source>
        <dbReference type="Proteomes" id="UP000654108"/>
    </source>
</evidence>
<dbReference type="Pfam" id="PF01687">
    <property type="entry name" value="Flavokinase"/>
    <property type="match status" value="1"/>
</dbReference>
<proteinExistence type="inferred from homology"/>
<keyword evidence="11 22" id="KW-0548">Nucleotidyltransferase</keyword>
<dbReference type="InterPro" id="IPR023465">
    <property type="entry name" value="Riboflavin_kinase_dom_sf"/>
</dbReference>
<dbReference type="NCBIfam" id="TIGR00083">
    <property type="entry name" value="ribF"/>
    <property type="match status" value="1"/>
</dbReference>
<comment type="similarity">
    <text evidence="4">Belongs to the RibF family.</text>
</comment>
<name>A0A927FUE8_9HYPH</name>
<keyword evidence="9" id="KW-0288">FMN</keyword>
<evidence type="ECO:0000256" key="17">
    <source>
        <dbReference type="ARBA" id="ARBA00032176"/>
    </source>
</evidence>
<keyword evidence="16" id="KW-0511">Multifunctional enzyme</keyword>
<evidence type="ECO:0000256" key="20">
    <source>
        <dbReference type="SAM" id="MobiDB-lite"/>
    </source>
</evidence>
<dbReference type="EC" id="2.7.1.26" evidence="5"/>
<evidence type="ECO:0000256" key="11">
    <source>
        <dbReference type="ARBA" id="ARBA00022695"/>
    </source>
</evidence>
<comment type="pathway">
    <text evidence="3">Cofactor biosynthesis; FMN biosynthesis; FMN from riboflavin (ATP route): step 1/1.</text>
</comment>
<evidence type="ECO:0000256" key="6">
    <source>
        <dbReference type="ARBA" id="ARBA00012393"/>
    </source>
</evidence>
<dbReference type="CDD" id="cd02064">
    <property type="entry name" value="FAD_synthetase_N"/>
    <property type="match status" value="1"/>
</dbReference>
<dbReference type="SMART" id="SM00904">
    <property type="entry name" value="Flavokinase"/>
    <property type="match status" value="1"/>
</dbReference>
<evidence type="ECO:0000256" key="14">
    <source>
        <dbReference type="ARBA" id="ARBA00022827"/>
    </source>
</evidence>
<keyword evidence="14" id="KW-0274">FAD</keyword>
<dbReference type="AlphaFoldDB" id="A0A927FUE8"/>
<dbReference type="Pfam" id="PF06574">
    <property type="entry name" value="FAD_syn"/>
    <property type="match status" value="1"/>
</dbReference>
<protein>
    <recommendedName>
        <fullName evidence="7">Bifunctional riboflavin kinase/FMN adenylyltransferase</fullName>
        <ecNumber evidence="5">2.7.1.26</ecNumber>
        <ecNumber evidence="6">2.7.7.2</ecNumber>
    </recommendedName>
    <alternativeName>
        <fullName evidence="17">Riboflavin biosynthesis protein RibF</fullName>
    </alternativeName>
</protein>
<dbReference type="InterPro" id="IPR002606">
    <property type="entry name" value="Riboflavin_kinase_bac"/>
</dbReference>
<evidence type="ECO:0000256" key="3">
    <source>
        <dbReference type="ARBA" id="ARBA00005201"/>
    </source>
</evidence>
<evidence type="ECO:0000256" key="1">
    <source>
        <dbReference type="ARBA" id="ARBA00002121"/>
    </source>
</evidence>
<keyword evidence="23" id="KW-1185">Reference proteome</keyword>
<dbReference type="SUPFAM" id="SSF82114">
    <property type="entry name" value="Riboflavin kinase-like"/>
    <property type="match status" value="1"/>
</dbReference>
<keyword evidence="10 22" id="KW-0808">Transferase</keyword>
<evidence type="ECO:0000313" key="22">
    <source>
        <dbReference type="EMBL" id="MBD8065562.1"/>
    </source>
</evidence>
<dbReference type="PANTHER" id="PTHR22749:SF6">
    <property type="entry name" value="RIBOFLAVIN KINASE"/>
    <property type="match status" value="1"/>
</dbReference>
<dbReference type="InterPro" id="IPR015864">
    <property type="entry name" value="FAD_synthase"/>
</dbReference>
<dbReference type="GO" id="GO:0009231">
    <property type="term" value="P:riboflavin biosynthetic process"/>
    <property type="evidence" value="ECO:0007669"/>
    <property type="project" value="InterPro"/>
</dbReference>
<evidence type="ECO:0000256" key="19">
    <source>
        <dbReference type="ARBA" id="ARBA00049494"/>
    </source>
</evidence>
<keyword evidence="13 22" id="KW-0418">Kinase</keyword>
<keyword evidence="15" id="KW-0067">ATP-binding</keyword>
<dbReference type="InterPro" id="IPR014729">
    <property type="entry name" value="Rossmann-like_a/b/a_fold"/>
</dbReference>
<dbReference type="GO" id="GO:0003919">
    <property type="term" value="F:FMN adenylyltransferase activity"/>
    <property type="evidence" value="ECO:0007669"/>
    <property type="project" value="UniProtKB-EC"/>
</dbReference>
<evidence type="ECO:0000256" key="15">
    <source>
        <dbReference type="ARBA" id="ARBA00022840"/>
    </source>
</evidence>
<comment type="catalytic activity">
    <reaction evidence="18">
        <text>riboflavin + ATP = FMN + ADP + H(+)</text>
        <dbReference type="Rhea" id="RHEA:14357"/>
        <dbReference type="ChEBI" id="CHEBI:15378"/>
        <dbReference type="ChEBI" id="CHEBI:30616"/>
        <dbReference type="ChEBI" id="CHEBI:57986"/>
        <dbReference type="ChEBI" id="CHEBI:58210"/>
        <dbReference type="ChEBI" id="CHEBI:456216"/>
        <dbReference type="EC" id="2.7.1.26"/>
    </reaction>
</comment>
<dbReference type="FunFam" id="3.40.50.620:FF:000021">
    <property type="entry name" value="Riboflavin biosynthesis protein"/>
    <property type="match status" value="1"/>
</dbReference>
<sequence length="371" mass="40694">MPPNSTPSANPIRRPSPTSWRPAVPASPATCRACRGSGLGAGGGEDRGVTFTRLSNLDHFPQHLRGAFVAIGNFDGFHRGHQSILAALREAARDAGAPAIVLTFEPHPRDVFAPAPFMFRLTQGSAKAQLAEALGLDGILVLPFDKAFSQIEAETFVEEFLVERMQVRGVFIGADFHFGRQRRGTPLFLQAEGEKRAFAVTILDLMDEGDEVISSSRIRAALSEGSVAAANRLLGYHWFFDGCVVKGDQRGRDLGYPTANTLTPTGFQLAQGVYAVRARLGDRLLDGVAAYGKPMFDNQRPPFETHLFDFDEDIYDQILHVALVGHIRGQEVFNGLDELIAAMDRDSRKARDMIAKARPISELDQKLGFFR</sequence>
<dbReference type="Proteomes" id="UP000654108">
    <property type="component" value="Unassembled WGS sequence"/>
</dbReference>
<dbReference type="GO" id="GO:0008531">
    <property type="term" value="F:riboflavin kinase activity"/>
    <property type="evidence" value="ECO:0007669"/>
    <property type="project" value="UniProtKB-EC"/>
</dbReference>
<dbReference type="Gene3D" id="3.40.50.620">
    <property type="entry name" value="HUPs"/>
    <property type="match status" value="1"/>
</dbReference>
<evidence type="ECO:0000256" key="18">
    <source>
        <dbReference type="ARBA" id="ARBA00047880"/>
    </source>
</evidence>
<comment type="pathway">
    <text evidence="2">Cofactor biosynthesis; FAD biosynthesis; FAD from FMN: step 1/1.</text>
</comment>
<gene>
    <name evidence="22" type="ORF">IC608_08745</name>
</gene>
<organism evidence="22 23">
    <name type="scientific">Devosia oryzisoli</name>
    <dbReference type="NCBI Taxonomy" id="2774138"/>
    <lineage>
        <taxon>Bacteria</taxon>
        <taxon>Pseudomonadati</taxon>
        <taxon>Pseudomonadota</taxon>
        <taxon>Alphaproteobacteria</taxon>
        <taxon>Hyphomicrobiales</taxon>
        <taxon>Devosiaceae</taxon>
        <taxon>Devosia</taxon>
    </lineage>
</organism>
<accession>A0A927FUE8</accession>
<dbReference type="GO" id="GO:0005524">
    <property type="term" value="F:ATP binding"/>
    <property type="evidence" value="ECO:0007669"/>
    <property type="project" value="UniProtKB-KW"/>
</dbReference>
<evidence type="ECO:0000256" key="7">
    <source>
        <dbReference type="ARBA" id="ARBA00018483"/>
    </source>
</evidence>
<keyword evidence="8" id="KW-0285">Flavoprotein</keyword>
<dbReference type="NCBIfam" id="NF004160">
    <property type="entry name" value="PRK05627.1-3"/>
    <property type="match status" value="1"/>
</dbReference>
<evidence type="ECO:0000256" key="16">
    <source>
        <dbReference type="ARBA" id="ARBA00023268"/>
    </source>
</evidence>
<dbReference type="SUPFAM" id="SSF52374">
    <property type="entry name" value="Nucleotidylyl transferase"/>
    <property type="match status" value="1"/>
</dbReference>
<reference evidence="22" key="1">
    <citation type="submission" date="2020-09" db="EMBL/GenBank/DDBJ databases">
        <title>Genome seq and assembly of Devosia sp.</title>
        <authorList>
            <person name="Chhetri G."/>
        </authorList>
    </citation>
    <scope>NUCLEOTIDE SEQUENCE</scope>
    <source>
        <strain evidence="22">PTR5</strain>
    </source>
</reference>
<comment type="caution">
    <text evidence="22">The sequence shown here is derived from an EMBL/GenBank/DDBJ whole genome shotgun (WGS) entry which is preliminary data.</text>
</comment>
<dbReference type="GO" id="GO:0009398">
    <property type="term" value="P:FMN biosynthetic process"/>
    <property type="evidence" value="ECO:0007669"/>
    <property type="project" value="TreeGrafter"/>
</dbReference>
<dbReference type="PANTHER" id="PTHR22749">
    <property type="entry name" value="RIBOFLAVIN KINASE/FMN ADENYLYLTRANSFERASE"/>
    <property type="match status" value="1"/>
</dbReference>
<evidence type="ECO:0000256" key="8">
    <source>
        <dbReference type="ARBA" id="ARBA00022630"/>
    </source>
</evidence>
<evidence type="ECO:0000256" key="9">
    <source>
        <dbReference type="ARBA" id="ARBA00022643"/>
    </source>
</evidence>
<dbReference type="InterPro" id="IPR023468">
    <property type="entry name" value="Riboflavin_kinase"/>
</dbReference>
<evidence type="ECO:0000259" key="21">
    <source>
        <dbReference type="SMART" id="SM00904"/>
    </source>
</evidence>
<dbReference type="Gene3D" id="2.40.30.30">
    <property type="entry name" value="Riboflavin kinase-like"/>
    <property type="match status" value="1"/>
</dbReference>
<comment type="catalytic activity">
    <reaction evidence="19">
        <text>FMN + ATP + H(+) = FAD + diphosphate</text>
        <dbReference type="Rhea" id="RHEA:17237"/>
        <dbReference type="ChEBI" id="CHEBI:15378"/>
        <dbReference type="ChEBI" id="CHEBI:30616"/>
        <dbReference type="ChEBI" id="CHEBI:33019"/>
        <dbReference type="ChEBI" id="CHEBI:57692"/>
        <dbReference type="ChEBI" id="CHEBI:58210"/>
        <dbReference type="EC" id="2.7.7.2"/>
    </reaction>
</comment>
<feature type="region of interest" description="Disordered" evidence="20">
    <location>
        <begin position="1"/>
        <end position="27"/>
    </location>
</feature>
<evidence type="ECO:0000256" key="2">
    <source>
        <dbReference type="ARBA" id="ARBA00004726"/>
    </source>
</evidence>
<evidence type="ECO:0000256" key="5">
    <source>
        <dbReference type="ARBA" id="ARBA00012105"/>
    </source>
</evidence>
<dbReference type="EMBL" id="JACYFU010000002">
    <property type="protein sequence ID" value="MBD8065562.1"/>
    <property type="molecule type" value="Genomic_DNA"/>
</dbReference>
<evidence type="ECO:0000256" key="4">
    <source>
        <dbReference type="ARBA" id="ARBA00010214"/>
    </source>
</evidence>
<feature type="domain" description="Riboflavin kinase" evidence="21">
    <location>
        <begin position="233"/>
        <end position="355"/>
    </location>
</feature>
<comment type="function">
    <text evidence="1">Catalyzes the phosphorylation of riboflavin to FMN followed by the adenylation of FMN to FAD.</text>
</comment>